<feature type="chain" id="PRO_5014766300" description="Secreted peptide" evidence="2">
    <location>
        <begin position="18"/>
        <end position="207"/>
    </location>
</feature>
<proteinExistence type="predicted"/>
<accession>A0A2M3ZLJ5</accession>
<organism evidence="3">
    <name type="scientific">Anopheles braziliensis</name>
    <dbReference type="NCBI Taxonomy" id="58242"/>
    <lineage>
        <taxon>Eukaryota</taxon>
        <taxon>Metazoa</taxon>
        <taxon>Ecdysozoa</taxon>
        <taxon>Arthropoda</taxon>
        <taxon>Hexapoda</taxon>
        <taxon>Insecta</taxon>
        <taxon>Pterygota</taxon>
        <taxon>Neoptera</taxon>
        <taxon>Endopterygota</taxon>
        <taxon>Diptera</taxon>
        <taxon>Nematocera</taxon>
        <taxon>Culicoidea</taxon>
        <taxon>Culicidae</taxon>
        <taxon>Anophelinae</taxon>
        <taxon>Anopheles</taxon>
    </lineage>
</organism>
<evidence type="ECO:0000313" key="3">
    <source>
        <dbReference type="EMBL" id="MBW29411.1"/>
    </source>
</evidence>
<dbReference type="AlphaFoldDB" id="A0A2M3ZLJ5"/>
<sequence length="207" mass="23704">MALLLMQLLLLVVVTSGQSYGFGRMVVSECFVVLRLERYQPGPALGQVRVRIVAQQYPMDFLILQRHLCRFTGQIPLDLSVILVLLHLVPILILFLHLLLLLLPVTVVRELKQQLLVQTLARLGQHERHEHLQHLWLQIHRRCVGEGVEDVPEHTGRPQKIVDRRIESLPQGTVLLGADLRVDGTQVKQDAGLLERHGTLARWYTRQ</sequence>
<feature type="transmembrane region" description="Helical" evidence="1">
    <location>
        <begin position="81"/>
        <end position="103"/>
    </location>
</feature>
<protein>
    <recommendedName>
        <fullName evidence="4">Secreted peptide</fullName>
    </recommendedName>
</protein>
<evidence type="ECO:0000256" key="2">
    <source>
        <dbReference type="SAM" id="SignalP"/>
    </source>
</evidence>
<name>A0A2M3ZLJ5_9DIPT</name>
<evidence type="ECO:0000256" key="1">
    <source>
        <dbReference type="SAM" id="Phobius"/>
    </source>
</evidence>
<feature type="signal peptide" evidence="2">
    <location>
        <begin position="1"/>
        <end position="17"/>
    </location>
</feature>
<keyword evidence="1" id="KW-1133">Transmembrane helix</keyword>
<keyword evidence="1" id="KW-0472">Membrane</keyword>
<dbReference type="EMBL" id="GGFM01008660">
    <property type="protein sequence ID" value="MBW29411.1"/>
    <property type="molecule type" value="Transcribed_RNA"/>
</dbReference>
<keyword evidence="1" id="KW-0812">Transmembrane</keyword>
<keyword evidence="2" id="KW-0732">Signal</keyword>
<evidence type="ECO:0008006" key="4">
    <source>
        <dbReference type="Google" id="ProtNLM"/>
    </source>
</evidence>
<reference evidence="3" key="1">
    <citation type="submission" date="2018-01" db="EMBL/GenBank/DDBJ databases">
        <title>An insight into the sialome of Amazonian anophelines.</title>
        <authorList>
            <person name="Ribeiro J.M."/>
            <person name="Scarpassa V."/>
            <person name="Calvo E."/>
        </authorList>
    </citation>
    <scope>NUCLEOTIDE SEQUENCE</scope>
    <source>
        <tissue evidence="3">Salivary glands</tissue>
    </source>
</reference>